<dbReference type="PROSITE" id="PS50828">
    <property type="entry name" value="SMR"/>
    <property type="match status" value="1"/>
</dbReference>
<feature type="region of interest" description="Disordered" evidence="1">
    <location>
        <begin position="174"/>
        <end position="203"/>
    </location>
</feature>
<dbReference type="PANTHER" id="PTHR47417">
    <property type="entry name" value="SMR DOMAIN-CONTAINING PROTEIN YPL199C"/>
    <property type="match status" value="1"/>
</dbReference>
<dbReference type="Pfam" id="PF01713">
    <property type="entry name" value="Smr"/>
    <property type="match status" value="1"/>
</dbReference>
<dbReference type="SMART" id="SM00463">
    <property type="entry name" value="SMR"/>
    <property type="match status" value="1"/>
</dbReference>
<name>A0A9Q5HT63_SANBA</name>
<dbReference type="OrthoDB" id="3231855at2759"/>
<feature type="compositionally biased region" description="Polar residues" evidence="1">
    <location>
        <begin position="7"/>
        <end position="20"/>
    </location>
</feature>
<comment type="caution">
    <text evidence="3">The sequence shown here is derived from an EMBL/GenBank/DDBJ whole genome shotgun (WGS) entry which is preliminary data.</text>
</comment>
<keyword evidence="4" id="KW-1185">Reference proteome</keyword>
<dbReference type="InterPro" id="IPR002625">
    <property type="entry name" value="Smr_dom"/>
</dbReference>
<organism evidence="3 4">
    <name type="scientific">Sanghuangporus baumii</name>
    <name type="common">Phellinus baumii</name>
    <dbReference type="NCBI Taxonomy" id="108892"/>
    <lineage>
        <taxon>Eukaryota</taxon>
        <taxon>Fungi</taxon>
        <taxon>Dikarya</taxon>
        <taxon>Basidiomycota</taxon>
        <taxon>Agaricomycotina</taxon>
        <taxon>Agaricomycetes</taxon>
        <taxon>Hymenochaetales</taxon>
        <taxon>Hymenochaetaceae</taxon>
        <taxon>Sanghuangporus</taxon>
    </lineage>
</organism>
<feature type="domain" description="Smr" evidence="2">
    <location>
        <begin position="456"/>
        <end position="528"/>
    </location>
</feature>
<dbReference type="SUPFAM" id="SSF160443">
    <property type="entry name" value="SMR domain-like"/>
    <property type="match status" value="1"/>
</dbReference>
<feature type="region of interest" description="Disordered" evidence="1">
    <location>
        <begin position="336"/>
        <end position="364"/>
    </location>
</feature>
<dbReference type="PANTHER" id="PTHR47417:SF1">
    <property type="entry name" value="SMR DOMAIN-CONTAINING PROTEIN YPL199C"/>
    <property type="match status" value="1"/>
</dbReference>
<reference evidence="3" key="1">
    <citation type="submission" date="2016-06" db="EMBL/GenBank/DDBJ databases">
        <title>Draft Genome sequence of the fungus Inonotus baumii.</title>
        <authorList>
            <person name="Zhu H."/>
            <person name="Lin W."/>
        </authorList>
    </citation>
    <scope>NUCLEOTIDE SEQUENCE</scope>
    <source>
        <strain evidence="3">821</strain>
    </source>
</reference>
<evidence type="ECO:0000313" key="4">
    <source>
        <dbReference type="Proteomes" id="UP000757232"/>
    </source>
</evidence>
<evidence type="ECO:0000313" key="3">
    <source>
        <dbReference type="EMBL" id="OCB85525.1"/>
    </source>
</evidence>
<dbReference type="Gene3D" id="3.30.1370.110">
    <property type="match status" value="3"/>
</dbReference>
<dbReference type="AlphaFoldDB" id="A0A9Q5HT63"/>
<dbReference type="InterPro" id="IPR036063">
    <property type="entry name" value="Smr_dom_sf"/>
</dbReference>
<accession>A0A9Q5HT63</accession>
<feature type="region of interest" description="Disordered" evidence="1">
    <location>
        <begin position="1"/>
        <end position="40"/>
    </location>
</feature>
<sequence>MSDVQILLQNPGASANTNSPVRGADNTNDEDLSANTDNDGTVEAETVYMRSRLKEGHDLLAATQDKLEDIKQLLEPHAHTDKELIDSLRQLGFTASKVSKYVHDIAARCLFREMNAHYTDTDPHVAYAKIDLHNLHVDEAKEYVSKHLDKYQRSGLSQMEIICMPDVQILGQNPGARANTNSPVRGADNTHDEDLSANTDEDGAVEAETVSICSRLKEGHDLLAATQDKLEDIESLLEPHAHTDKEVIDSLRQLGFTAFRVNKYAHDIAARLFRQMNAHYTDTDPHVAYAKIDLHNLHVDEAKEYVSKHLDKYQRSGLSQMEIICMPDVQILGQNPGARANTNSPVRGADNTHDEDLSANTDEDGAVEAETVSICSRLKEGHDLLAATQDKLEDIKQLLEPHAHTDKAEVIDSLCQLGFTASTVNKYAHDIAARCLFREMNPHYTDTDPHVAYAKIDLHRLHVDEAKEYVSKHLHKCQHSGLSQTEIICGWGKNSRGGAKIRPALIEEFQRTGVQYVEPSNRGRLIVCFNIPNTEDRAARNDFDV</sequence>
<dbReference type="InterPro" id="IPR053020">
    <property type="entry name" value="Smr_domain_protein"/>
</dbReference>
<gene>
    <name evidence="3" type="ORF">A7U60_g7535</name>
</gene>
<protein>
    <recommendedName>
        <fullName evidence="2">Smr domain-containing protein</fullName>
    </recommendedName>
</protein>
<dbReference type="Proteomes" id="UP000757232">
    <property type="component" value="Unassembled WGS sequence"/>
</dbReference>
<dbReference type="EMBL" id="LNZH02000209">
    <property type="protein sequence ID" value="OCB85525.1"/>
    <property type="molecule type" value="Genomic_DNA"/>
</dbReference>
<evidence type="ECO:0000256" key="1">
    <source>
        <dbReference type="SAM" id="MobiDB-lite"/>
    </source>
</evidence>
<evidence type="ECO:0000259" key="2">
    <source>
        <dbReference type="PROSITE" id="PS50828"/>
    </source>
</evidence>
<proteinExistence type="predicted"/>